<name>A0ABR2F6P8_9ROSI</name>
<evidence type="ECO:0000313" key="3">
    <source>
        <dbReference type="Proteomes" id="UP001472677"/>
    </source>
</evidence>
<proteinExistence type="predicted"/>
<reference evidence="2 3" key="1">
    <citation type="journal article" date="2024" name="G3 (Bethesda)">
        <title>Genome assembly of Hibiscus sabdariffa L. provides insights into metabolisms of medicinal natural products.</title>
        <authorList>
            <person name="Kim T."/>
        </authorList>
    </citation>
    <scope>NUCLEOTIDE SEQUENCE [LARGE SCALE GENOMIC DNA]</scope>
    <source>
        <strain evidence="2">TK-2024</strain>
        <tissue evidence="2">Old leaves</tissue>
    </source>
</reference>
<protein>
    <submittedName>
        <fullName evidence="2">Uncharacterized protein</fullName>
    </submittedName>
</protein>
<gene>
    <name evidence="2" type="ORF">V6N12_028741</name>
</gene>
<organism evidence="2 3">
    <name type="scientific">Hibiscus sabdariffa</name>
    <name type="common">roselle</name>
    <dbReference type="NCBI Taxonomy" id="183260"/>
    <lineage>
        <taxon>Eukaryota</taxon>
        <taxon>Viridiplantae</taxon>
        <taxon>Streptophyta</taxon>
        <taxon>Embryophyta</taxon>
        <taxon>Tracheophyta</taxon>
        <taxon>Spermatophyta</taxon>
        <taxon>Magnoliopsida</taxon>
        <taxon>eudicotyledons</taxon>
        <taxon>Gunneridae</taxon>
        <taxon>Pentapetalae</taxon>
        <taxon>rosids</taxon>
        <taxon>malvids</taxon>
        <taxon>Malvales</taxon>
        <taxon>Malvaceae</taxon>
        <taxon>Malvoideae</taxon>
        <taxon>Hibiscus</taxon>
    </lineage>
</organism>
<sequence>MSQESIADVQDMVQPLTDNDFDVSIMEADDTPSNTLPLNREEAIGPRKVAPAGKVNHGEVINEERMNNPRPASVVVSKPIASTK</sequence>
<dbReference type="EMBL" id="JBBPBM010000008">
    <property type="protein sequence ID" value="KAK8572694.1"/>
    <property type="molecule type" value="Genomic_DNA"/>
</dbReference>
<keyword evidence="3" id="KW-1185">Reference proteome</keyword>
<evidence type="ECO:0000256" key="1">
    <source>
        <dbReference type="SAM" id="MobiDB-lite"/>
    </source>
</evidence>
<evidence type="ECO:0000313" key="2">
    <source>
        <dbReference type="EMBL" id="KAK8572694.1"/>
    </source>
</evidence>
<feature type="region of interest" description="Disordered" evidence="1">
    <location>
        <begin position="63"/>
        <end position="84"/>
    </location>
</feature>
<comment type="caution">
    <text evidence="2">The sequence shown here is derived from an EMBL/GenBank/DDBJ whole genome shotgun (WGS) entry which is preliminary data.</text>
</comment>
<dbReference type="Proteomes" id="UP001472677">
    <property type="component" value="Unassembled WGS sequence"/>
</dbReference>
<accession>A0ABR2F6P8</accession>